<gene>
    <name evidence="6" type="ORF">Kpol_2000p39</name>
</gene>
<dbReference type="EMBL" id="DS480382">
    <property type="protein sequence ID" value="EDO19074.1"/>
    <property type="molecule type" value="Genomic_DNA"/>
</dbReference>
<sequence length="443" mass="50911">MLGFETEFIETTDKLSEKLVKLLVEKKNSDVIEDDRRIHVLSRSRSRFAAPVAKDEVLSMEFHPAGSYLAYSRIDGSLTVWSLEYESFTKCKRIYLEDACGADKAIHSISWNPYHIGQFATSSNSNSVIIWNVDFNNNHLSVVKRINIAKKLKIYNCLYDNSGKYLITVTKNEELHLFDTTKEYSLKAVFKLNNNSNEEDLIKSICWSNSSSHIFIGLGSGKLKVLKVNEEGQLIPQLEIQAHRTSISCLKMHKSGKFLISGGEDGISSIWDLSTLVCKITITNIGASITNIDISSTGTILAICTSDLKVKFYEFNSGKLYDSLKCSDSTASLSFAFYPDKCWFVFSDSDEILKRRYTPSHSKTEMSLWKEEQRVKRESNMRIKNQVYDRRERDQEKSNTARRVQPQKRERGWDRDKDNIVNKRERLPQRGSRFSNRPLKPRI</sequence>
<dbReference type="eggNOG" id="KOG4155">
    <property type="taxonomic scope" value="Eukaryota"/>
</dbReference>
<evidence type="ECO:0000256" key="2">
    <source>
        <dbReference type="ARBA" id="ARBA00022737"/>
    </source>
</evidence>
<evidence type="ECO:0000256" key="3">
    <source>
        <dbReference type="ARBA" id="ARBA00046343"/>
    </source>
</evidence>
<dbReference type="PROSITE" id="PS50294">
    <property type="entry name" value="WD_REPEATS_REGION"/>
    <property type="match status" value="1"/>
</dbReference>
<dbReference type="STRING" id="436907.A7TF49"/>
<feature type="compositionally biased region" description="Basic and acidic residues" evidence="5">
    <location>
        <begin position="380"/>
        <end position="399"/>
    </location>
</feature>
<name>A7TF49_VANPO</name>
<dbReference type="AlphaFoldDB" id="A7TF49"/>
<dbReference type="PANTHER" id="PTHR22839">
    <property type="entry name" value="THO COMPLEX SUBUNIT 3 THO3"/>
    <property type="match status" value="1"/>
</dbReference>
<feature type="region of interest" description="Disordered" evidence="5">
    <location>
        <begin position="380"/>
        <end position="443"/>
    </location>
</feature>
<dbReference type="InterPro" id="IPR040132">
    <property type="entry name" value="Tex1/THOC3"/>
</dbReference>
<dbReference type="InParanoid" id="A7TF49"/>
<dbReference type="Gene3D" id="2.130.10.10">
    <property type="entry name" value="YVTN repeat-like/Quinoprotein amine dehydrogenase"/>
    <property type="match status" value="2"/>
</dbReference>
<dbReference type="RefSeq" id="XP_001646932.1">
    <property type="nucleotide sequence ID" value="XM_001646882.1"/>
</dbReference>
<evidence type="ECO:0000256" key="1">
    <source>
        <dbReference type="ARBA" id="ARBA00022574"/>
    </source>
</evidence>
<dbReference type="PANTHER" id="PTHR22839:SF0">
    <property type="entry name" value="THO COMPLEX SUBUNIT 3"/>
    <property type="match status" value="1"/>
</dbReference>
<dbReference type="KEGG" id="vpo:Kpol_2000p39"/>
<dbReference type="PROSITE" id="PS50082">
    <property type="entry name" value="WD_REPEATS_2"/>
    <property type="match status" value="1"/>
</dbReference>
<dbReference type="SUPFAM" id="SSF50978">
    <property type="entry name" value="WD40 repeat-like"/>
    <property type="match status" value="1"/>
</dbReference>
<dbReference type="OrthoDB" id="340259at2759"/>
<dbReference type="InterPro" id="IPR001680">
    <property type="entry name" value="WD40_rpt"/>
</dbReference>
<dbReference type="GeneID" id="5547401"/>
<proteinExistence type="inferred from homology"/>
<accession>A7TF49</accession>
<keyword evidence="7" id="KW-1185">Reference proteome</keyword>
<keyword evidence="1 4" id="KW-0853">WD repeat</keyword>
<dbReference type="SMART" id="SM00320">
    <property type="entry name" value="WD40"/>
    <property type="match status" value="6"/>
</dbReference>
<dbReference type="GO" id="GO:0000445">
    <property type="term" value="C:THO complex part of transcription export complex"/>
    <property type="evidence" value="ECO:0007669"/>
    <property type="project" value="TreeGrafter"/>
</dbReference>
<dbReference type="InterPro" id="IPR036322">
    <property type="entry name" value="WD40_repeat_dom_sf"/>
</dbReference>
<dbReference type="PhylomeDB" id="A7TF49"/>
<dbReference type="FunCoup" id="A7TF49">
    <property type="interactions" value="778"/>
</dbReference>
<organism evidence="7">
    <name type="scientific">Vanderwaltozyma polyspora (strain ATCC 22028 / DSM 70294 / BCRC 21397 / CBS 2163 / NBRC 10782 / NRRL Y-8283 / UCD 57-17)</name>
    <name type="common">Kluyveromyces polysporus</name>
    <dbReference type="NCBI Taxonomy" id="436907"/>
    <lineage>
        <taxon>Eukaryota</taxon>
        <taxon>Fungi</taxon>
        <taxon>Dikarya</taxon>
        <taxon>Ascomycota</taxon>
        <taxon>Saccharomycotina</taxon>
        <taxon>Saccharomycetes</taxon>
        <taxon>Saccharomycetales</taxon>
        <taxon>Saccharomycetaceae</taxon>
        <taxon>Vanderwaltozyma</taxon>
    </lineage>
</organism>
<dbReference type="InterPro" id="IPR015943">
    <property type="entry name" value="WD40/YVTN_repeat-like_dom_sf"/>
</dbReference>
<dbReference type="Proteomes" id="UP000000267">
    <property type="component" value="Unassembled WGS sequence"/>
</dbReference>
<reference evidence="6 7" key="1">
    <citation type="journal article" date="2007" name="Proc. Natl. Acad. Sci. U.S.A.">
        <title>Independent sorting-out of thousands of duplicated gene pairs in two yeast species descended from a whole-genome duplication.</title>
        <authorList>
            <person name="Scannell D.R."/>
            <person name="Frank A.C."/>
            <person name="Conant G.C."/>
            <person name="Byrne K.P."/>
            <person name="Woolfit M."/>
            <person name="Wolfe K.H."/>
        </authorList>
    </citation>
    <scope>NUCLEOTIDE SEQUENCE [LARGE SCALE GENOMIC DNA]</scope>
    <source>
        <strain evidence="7">ATCC 22028 / DSM 70294 / BCRC 21397 / CBS 2163 / NBRC 10782 / NRRL Y-8283 / UCD 57-17</strain>
    </source>
</reference>
<evidence type="ECO:0000256" key="4">
    <source>
        <dbReference type="PROSITE-ProRule" id="PRU00221"/>
    </source>
</evidence>
<evidence type="ECO:0000313" key="7">
    <source>
        <dbReference type="Proteomes" id="UP000000267"/>
    </source>
</evidence>
<dbReference type="InterPro" id="IPR019775">
    <property type="entry name" value="WD40_repeat_CS"/>
</dbReference>
<feature type="compositionally biased region" description="Basic and acidic residues" evidence="5">
    <location>
        <begin position="407"/>
        <end position="428"/>
    </location>
</feature>
<dbReference type="PROSITE" id="PS00678">
    <property type="entry name" value="WD_REPEATS_1"/>
    <property type="match status" value="1"/>
</dbReference>
<feature type="repeat" description="WD" evidence="4">
    <location>
        <begin position="240"/>
        <end position="275"/>
    </location>
</feature>
<evidence type="ECO:0000256" key="5">
    <source>
        <dbReference type="SAM" id="MobiDB-lite"/>
    </source>
</evidence>
<comment type="similarity">
    <text evidence="3">Belongs to the THOC3 family.</text>
</comment>
<evidence type="ECO:0000313" key="6">
    <source>
        <dbReference type="EMBL" id="EDO19074.1"/>
    </source>
</evidence>
<keyword evidence="2" id="KW-0677">Repeat</keyword>
<dbReference type="HOGENOM" id="CLU_041466_0_0_1"/>
<dbReference type="Pfam" id="PF00400">
    <property type="entry name" value="WD40"/>
    <property type="match status" value="2"/>
</dbReference>
<dbReference type="OMA" id="WNADGRH"/>
<dbReference type="GO" id="GO:0006406">
    <property type="term" value="P:mRNA export from nucleus"/>
    <property type="evidence" value="ECO:0007669"/>
    <property type="project" value="InterPro"/>
</dbReference>
<protein>
    <submittedName>
        <fullName evidence="6">Uncharacterized protein</fullName>
    </submittedName>
</protein>